<dbReference type="Proteomes" id="UP000184232">
    <property type="component" value="Unassembled WGS sequence"/>
</dbReference>
<dbReference type="Pfam" id="PF20365">
    <property type="entry name" value="DUF6660"/>
    <property type="match status" value="1"/>
</dbReference>
<keyword evidence="1" id="KW-0732">Signal</keyword>
<organism evidence="2 3">
    <name type="scientific">Flavobacterium haoranii</name>
    <dbReference type="NCBI Taxonomy" id="683124"/>
    <lineage>
        <taxon>Bacteria</taxon>
        <taxon>Pseudomonadati</taxon>
        <taxon>Bacteroidota</taxon>
        <taxon>Flavobacteriia</taxon>
        <taxon>Flavobacteriales</taxon>
        <taxon>Flavobacteriaceae</taxon>
        <taxon>Flavobacterium</taxon>
    </lineage>
</organism>
<dbReference type="RefSeq" id="WP_227658696.1">
    <property type="nucleotide sequence ID" value="NZ_CP045292.1"/>
</dbReference>
<evidence type="ECO:0000313" key="2">
    <source>
        <dbReference type="EMBL" id="SHI58461.1"/>
    </source>
</evidence>
<dbReference type="AlphaFoldDB" id="A0A1M6CCB0"/>
<evidence type="ECO:0000256" key="1">
    <source>
        <dbReference type="SAM" id="SignalP"/>
    </source>
</evidence>
<dbReference type="EMBL" id="FQZH01000001">
    <property type="protein sequence ID" value="SHI58461.1"/>
    <property type="molecule type" value="Genomic_DNA"/>
</dbReference>
<name>A0A1M6CCB0_9FLAO</name>
<sequence length="108" mass="12271">MKFLNYILSLYLVVLSCLPCADVEATSFTHTSSKIDTNHENHSHDKENDACSPFCVCNCCRQSVLSYVPTIVFNFHTPTVEIQTLNSIYKSNLYSNFFGSIWQPPQIV</sequence>
<feature type="signal peptide" evidence="1">
    <location>
        <begin position="1"/>
        <end position="21"/>
    </location>
</feature>
<feature type="chain" id="PRO_5013291215" evidence="1">
    <location>
        <begin position="22"/>
        <end position="108"/>
    </location>
</feature>
<dbReference type="InterPro" id="IPR046601">
    <property type="entry name" value="DUF6660"/>
</dbReference>
<dbReference type="PROSITE" id="PS51257">
    <property type="entry name" value="PROKAR_LIPOPROTEIN"/>
    <property type="match status" value="1"/>
</dbReference>
<accession>A0A1M6CCB0</accession>
<gene>
    <name evidence="2" type="ORF">SAMN05444337_0334</name>
</gene>
<dbReference type="STRING" id="683124.SAMN05444337_0334"/>
<reference evidence="2 3" key="1">
    <citation type="submission" date="2016-11" db="EMBL/GenBank/DDBJ databases">
        <authorList>
            <person name="Jaros S."/>
            <person name="Januszkiewicz K."/>
            <person name="Wedrychowicz H."/>
        </authorList>
    </citation>
    <scope>NUCLEOTIDE SEQUENCE [LARGE SCALE GENOMIC DNA]</scope>
    <source>
        <strain evidence="2 3">DSM 22807</strain>
    </source>
</reference>
<evidence type="ECO:0000313" key="3">
    <source>
        <dbReference type="Proteomes" id="UP000184232"/>
    </source>
</evidence>
<keyword evidence="3" id="KW-1185">Reference proteome</keyword>
<proteinExistence type="predicted"/>
<protein>
    <submittedName>
        <fullName evidence="2">Uncharacterized protein</fullName>
    </submittedName>
</protein>